<protein>
    <submittedName>
        <fullName evidence="2">ORF2a' protein</fullName>
    </submittedName>
</protein>
<dbReference type="OrthoDB" id="22614at10239"/>
<proteinExistence type="predicted"/>
<dbReference type="EMBL" id="KP126831">
    <property type="protein sequence ID" value="AJI43726.1"/>
    <property type="molecule type" value="Genomic_RNA"/>
</dbReference>
<feature type="transmembrane region" description="Helical" evidence="1">
    <location>
        <begin position="182"/>
        <end position="203"/>
    </location>
</feature>
<organism evidence="2 3">
    <name type="scientific">DeBrazza's monkey arterivirus</name>
    <dbReference type="NCBI Taxonomy" id="1965063"/>
    <lineage>
        <taxon>Viruses</taxon>
        <taxon>Riboviria</taxon>
        <taxon>Orthornavirae</taxon>
        <taxon>Pisuviricota</taxon>
        <taxon>Pisoniviricetes</taxon>
        <taxon>Nidovirales</taxon>
        <taxon>Arnidovirineae</taxon>
        <taxon>Arteriviridae</taxon>
        <taxon>Simarterivirinae</taxon>
        <taxon>Iotaarterivirus</taxon>
        <taxon>Debiartevirus</taxon>
        <taxon>Iotaarterivirus debrazmo</taxon>
    </lineage>
</organism>
<dbReference type="Proteomes" id="UP000171565">
    <property type="component" value="Segment"/>
</dbReference>
<accession>A0A0B6CFI5</accession>
<keyword evidence="1" id="KW-1133">Transmembrane helix</keyword>
<evidence type="ECO:0000313" key="3">
    <source>
        <dbReference type="Proteomes" id="UP000171565"/>
    </source>
</evidence>
<dbReference type="InterPro" id="IPR003434">
    <property type="entry name" value="Arteri_GP2a"/>
</dbReference>
<dbReference type="Pfam" id="PF02340">
    <property type="entry name" value="PRRSV_Env"/>
    <property type="match status" value="1"/>
</dbReference>
<sequence length="214" mass="24863">MFLPVLLSILFCPSVLSFSFFHLTPTFRRFEHSDLNYFFRELLSHCEHKIAPWSKHPWGIVQANKFQQAYNAWVHRVYSAQPVDLGQDGWIHSYHTDFKCDKRSLKPHQGSLLNELPDMVTMLQAYALKEHSICVRAAQLLAHSIHLQAHETFNVTEGEILFNIPIKPHTIPWFHTGFYVQLYSASAFATLVAPLTLTVVLAIRHPRLFAFFFR</sequence>
<name>A0A0B6CFI5_9NIDO</name>
<keyword evidence="1" id="KW-0472">Membrane</keyword>
<keyword evidence="1" id="KW-0812">Transmembrane</keyword>
<reference evidence="2 3" key="2">
    <citation type="submission" date="2015-02" db="EMBL/GenBank/DDBJ databases">
        <title>Virome of African Animals.</title>
        <authorList>
            <person name="Ng T.F.F."/>
            <person name="LeBreton M."/>
            <person name="Schneider B.S."/>
            <person name="Gillis A."/>
            <person name="Tamoufe U."/>
            <person name="Diffo L.D.D."/>
            <person name="Takuo J.M."/>
            <person name="Kondov N.O."/>
            <person name="Coffey L."/>
            <person name="Wolfe N.D."/>
            <person name="Delwart E."/>
        </authorList>
    </citation>
    <scope>NUCLEOTIDE SEQUENCE [LARGE SCALE GENOMIC DNA]</scope>
    <source>
        <strain evidence="2">PREDICT-06530</strain>
    </source>
</reference>
<keyword evidence="3" id="KW-1185">Reference proteome</keyword>
<dbReference type="GeneID" id="23632001"/>
<gene>
    <name evidence="2" type="primary">ORF2a'</name>
</gene>
<dbReference type="KEGG" id="vg:23632001"/>
<dbReference type="RefSeq" id="YP_009121774.1">
    <property type="nucleotide sequence ID" value="NC_026509.1"/>
</dbReference>
<evidence type="ECO:0000313" key="2">
    <source>
        <dbReference type="EMBL" id="AJI43726.1"/>
    </source>
</evidence>
<evidence type="ECO:0000256" key="1">
    <source>
        <dbReference type="SAM" id="Phobius"/>
    </source>
</evidence>
<reference evidence="2 3" key="1">
    <citation type="submission" date="2014-11" db="EMBL/GenBank/DDBJ databases">
        <authorList>
            <consortium name="USAID EPT PREDICT program"/>
            <person name="Ng T.F.F."/>
            <person name="LeBreton M."/>
            <person name="Schneider B.S."/>
            <person name="Gillis A."/>
            <person name="Tamoufe U."/>
            <person name="Diffo L.D.D."/>
            <person name="Takuo J.M."/>
            <person name="Kondov N.O."/>
            <person name="Coffey L."/>
            <person name="Wolfe N.D."/>
            <person name="Delwart E."/>
        </authorList>
    </citation>
    <scope>NUCLEOTIDE SEQUENCE [LARGE SCALE GENOMIC DNA]</scope>
    <source>
        <strain evidence="2">PREDICT-06530</strain>
    </source>
</reference>